<organism evidence="2 3">
    <name type="scientific">Lithocarpus litseifolius</name>
    <dbReference type="NCBI Taxonomy" id="425828"/>
    <lineage>
        <taxon>Eukaryota</taxon>
        <taxon>Viridiplantae</taxon>
        <taxon>Streptophyta</taxon>
        <taxon>Embryophyta</taxon>
        <taxon>Tracheophyta</taxon>
        <taxon>Spermatophyta</taxon>
        <taxon>Magnoliopsida</taxon>
        <taxon>eudicotyledons</taxon>
        <taxon>Gunneridae</taxon>
        <taxon>Pentapetalae</taxon>
        <taxon>rosids</taxon>
        <taxon>fabids</taxon>
        <taxon>Fagales</taxon>
        <taxon>Fagaceae</taxon>
        <taxon>Lithocarpus</taxon>
    </lineage>
</organism>
<dbReference type="SUPFAM" id="SSF52047">
    <property type="entry name" value="RNI-like"/>
    <property type="match status" value="1"/>
</dbReference>
<name>A0AAW2DPD2_9ROSI</name>
<accession>A0AAW2DPD2</accession>
<feature type="chain" id="PRO_5043430399" evidence="1">
    <location>
        <begin position="18"/>
        <end position="309"/>
    </location>
</feature>
<evidence type="ECO:0000256" key="1">
    <source>
        <dbReference type="SAM" id="SignalP"/>
    </source>
</evidence>
<sequence>MMSSIGSLIALWPLILRDCKNLRCLPDTICSLNNFHCLNLSRCSKIVYLPKDLGKMESLSSLHLNELVQDFLHNLCLGGLSVISVAIFVMYVLGCISATAYSVFCRTEQVQDFLHYLCLQGGQSGKLLARRLPSIFPGSEIPSWLKEVKICAEPYSSSVTYLRFLRYPSHYANVNRIFETKKVNIQAFNGCDEWKGILLCLVFVPLDRHRHPSEIDVYSVGVDGRTEYLIPFYRIGERYCKFESHHLKLVYLPLSLYRNANMMSPPCSCGSIDAKGFHQVEIKIATGGLVYEGEFLRASSNRSEVKRIR</sequence>
<evidence type="ECO:0000313" key="2">
    <source>
        <dbReference type="EMBL" id="KAL0012585.1"/>
    </source>
</evidence>
<dbReference type="Gene3D" id="3.80.10.10">
    <property type="entry name" value="Ribonuclease Inhibitor"/>
    <property type="match status" value="1"/>
</dbReference>
<feature type="signal peptide" evidence="1">
    <location>
        <begin position="1"/>
        <end position="17"/>
    </location>
</feature>
<dbReference type="InterPro" id="IPR032675">
    <property type="entry name" value="LRR_dom_sf"/>
</dbReference>
<reference evidence="2 3" key="1">
    <citation type="submission" date="2024-01" db="EMBL/GenBank/DDBJ databases">
        <title>A telomere-to-telomere, gap-free genome of sweet tea (Lithocarpus litseifolius).</title>
        <authorList>
            <person name="Zhou J."/>
        </authorList>
    </citation>
    <scope>NUCLEOTIDE SEQUENCE [LARGE SCALE GENOMIC DNA]</scope>
    <source>
        <strain evidence="2">Zhou-2022a</strain>
        <tissue evidence="2">Leaf</tissue>
    </source>
</reference>
<keyword evidence="3" id="KW-1185">Reference proteome</keyword>
<keyword evidence="1" id="KW-0732">Signal</keyword>
<proteinExistence type="predicted"/>
<dbReference type="Proteomes" id="UP001459277">
    <property type="component" value="Unassembled WGS sequence"/>
</dbReference>
<protein>
    <submittedName>
        <fullName evidence="2">Uncharacterized protein</fullName>
    </submittedName>
</protein>
<gene>
    <name evidence="2" type="ORF">SO802_007693</name>
</gene>
<dbReference type="EMBL" id="JAZDWU010000002">
    <property type="protein sequence ID" value="KAL0012585.1"/>
    <property type="molecule type" value="Genomic_DNA"/>
</dbReference>
<dbReference type="AlphaFoldDB" id="A0AAW2DPD2"/>
<evidence type="ECO:0000313" key="3">
    <source>
        <dbReference type="Proteomes" id="UP001459277"/>
    </source>
</evidence>
<comment type="caution">
    <text evidence="2">The sequence shown here is derived from an EMBL/GenBank/DDBJ whole genome shotgun (WGS) entry which is preliminary data.</text>
</comment>